<feature type="region of interest" description="Disordered" evidence="1">
    <location>
        <begin position="147"/>
        <end position="218"/>
    </location>
</feature>
<feature type="compositionally biased region" description="Basic and acidic residues" evidence="1">
    <location>
        <begin position="99"/>
        <end position="110"/>
    </location>
</feature>
<dbReference type="AlphaFoldDB" id="A0A9X0AZV7"/>
<dbReference type="PANTHER" id="PTHR38846">
    <property type="entry name" value="C3H1-TYPE DOMAIN-CONTAINING PROTEIN"/>
    <property type="match status" value="1"/>
</dbReference>
<feature type="compositionally biased region" description="Polar residues" evidence="1">
    <location>
        <begin position="64"/>
        <end position="83"/>
    </location>
</feature>
<feature type="compositionally biased region" description="Basic and acidic residues" evidence="1">
    <location>
        <begin position="297"/>
        <end position="307"/>
    </location>
</feature>
<evidence type="ECO:0000313" key="3">
    <source>
        <dbReference type="Proteomes" id="UP001152300"/>
    </source>
</evidence>
<organism evidence="2 3">
    <name type="scientific">Sclerotinia nivalis</name>
    <dbReference type="NCBI Taxonomy" id="352851"/>
    <lineage>
        <taxon>Eukaryota</taxon>
        <taxon>Fungi</taxon>
        <taxon>Dikarya</taxon>
        <taxon>Ascomycota</taxon>
        <taxon>Pezizomycotina</taxon>
        <taxon>Leotiomycetes</taxon>
        <taxon>Helotiales</taxon>
        <taxon>Sclerotiniaceae</taxon>
        <taxon>Sclerotinia</taxon>
    </lineage>
</organism>
<sequence>MAEKSKKIPSPSRSVSDISNDGDGAPVYTPPATESNDGDGAPVYTPPATESNDGDGAPVYTPPETESNDGPSSSTHLPDTSHLSDIIQGLQDVKLAQNKADKAEQETDKSAKKKRGERNNRSLGKKLVPADITVSNVADSLQNLVVSEKETNNLEQEQINAKSAKERKNKERKKGSKARKARKAQEDAKKEIDATIANDKSKSMEDEEEDISDSKWLKDSGWNNMKRFMISHGFKWGNVDDYDAAKELIKRIREDQASEKHVEPEPPKKKVAKDVSISKPKTAKTKEGQASGKPQPPKKEIVEDASSKQKLTKTKKNTVVGLWEDYFGNETQLANWQRLCVDVGMEETPTSITQCRKALGKVWVNIFDFLDAKAEGKLVKRYSSERELATYTLDSGKIFPKIRAKQGGPARVLLAHIFRH</sequence>
<feature type="region of interest" description="Disordered" evidence="1">
    <location>
        <begin position="1"/>
        <end position="135"/>
    </location>
</feature>
<protein>
    <submittedName>
        <fullName evidence="2">Uncharacterized protein</fullName>
    </submittedName>
</protein>
<comment type="caution">
    <text evidence="2">The sequence shown here is derived from an EMBL/GenBank/DDBJ whole genome shotgun (WGS) entry which is preliminary data.</text>
</comment>
<accession>A0A9X0AZV7</accession>
<gene>
    <name evidence="2" type="ORF">OCU04_001998</name>
</gene>
<feature type="compositionally biased region" description="Basic and acidic residues" evidence="1">
    <location>
        <begin position="255"/>
        <end position="268"/>
    </location>
</feature>
<reference evidence="2" key="1">
    <citation type="submission" date="2022-11" db="EMBL/GenBank/DDBJ databases">
        <title>Genome Resource of Sclerotinia nivalis Strain SnTB1, a Plant Pathogen Isolated from American Ginseng.</title>
        <authorList>
            <person name="Fan S."/>
        </authorList>
    </citation>
    <scope>NUCLEOTIDE SEQUENCE</scope>
    <source>
        <strain evidence="2">SnTB1</strain>
    </source>
</reference>
<feature type="region of interest" description="Disordered" evidence="1">
    <location>
        <begin position="255"/>
        <end position="310"/>
    </location>
</feature>
<dbReference type="Proteomes" id="UP001152300">
    <property type="component" value="Unassembled WGS sequence"/>
</dbReference>
<dbReference type="EMBL" id="JAPEIS010000001">
    <property type="protein sequence ID" value="KAJ8071679.1"/>
    <property type="molecule type" value="Genomic_DNA"/>
</dbReference>
<evidence type="ECO:0000256" key="1">
    <source>
        <dbReference type="SAM" id="MobiDB-lite"/>
    </source>
</evidence>
<feature type="compositionally biased region" description="Basic residues" evidence="1">
    <location>
        <begin position="170"/>
        <end position="182"/>
    </location>
</feature>
<keyword evidence="3" id="KW-1185">Reference proteome</keyword>
<proteinExistence type="predicted"/>
<evidence type="ECO:0000313" key="2">
    <source>
        <dbReference type="EMBL" id="KAJ8071679.1"/>
    </source>
</evidence>
<name>A0A9X0AZV7_9HELO</name>
<dbReference type="PANTHER" id="PTHR38846:SF1">
    <property type="entry name" value="C3H1-TYPE DOMAIN-CONTAINING PROTEIN"/>
    <property type="match status" value="1"/>
</dbReference>
<feature type="compositionally biased region" description="Basic and acidic residues" evidence="1">
    <location>
        <begin position="183"/>
        <end position="204"/>
    </location>
</feature>
<dbReference type="OrthoDB" id="6105938at2759"/>